<dbReference type="Proteomes" id="UP001595840">
    <property type="component" value="Unassembled WGS sequence"/>
</dbReference>
<protein>
    <submittedName>
        <fullName evidence="2">DUF3313 family protein</fullName>
    </submittedName>
</protein>
<evidence type="ECO:0000256" key="1">
    <source>
        <dbReference type="SAM" id="SignalP"/>
    </source>
</evidence>
<evidence type="ECO:0000313" key="3">
    <source>
        <dbReference type="Proteomes" id="UP001595840"/>
    </source>
</evidence>
<dbReference type="EMBL" id="JBHSCX010000006">
    <property type="protein sequence ID" value="MFC4362528.1"/>
    <property type="molecule type" value="Genomic_DNA"/>
</dbReference>
<reference evidence="3" key="1">
    <citation type="journal article" date="2019" name="Int. J. Syst. Evol. Microbiol.">
        <title>The Global Catalogue of Microorganisms (GCM) 10K type strain sequencing project: providing services to taxonomists for standard genome sequencing and annotation.</title>
        <authorList>
            <consortium name="The Broad Institute Genomics Platform"/>
            <consortium name="The Broad Institute Genome Sequencing Center for Infectious Disease"/>
            <person name="Wu L."/>
            <person name="Ma J."/>
        </authorList>
    </citation>
    <scope>NUCLEOTIDE SEQUENCE [LARGE SCALE GENOMIC DNA]</scope>
    <source>
        <strain evidence="3">CECT 8570</strain>
    </source>
</reference>
<comment type="caution">
    <text evidence="2">The sequence shown here is derived from an EMBL/GenBank/DDBJ whole genome shotgun (WGS) entry which is preliminary data.</text>
</comment>
<gene>
    <name evidence="2" type="ORF">ACFOX3_09445</name>
</gene>
<accession>A0ABV8V460</accession>
<feature type="chain" id="PRO_5047421108" evidence="1">
    <location>
        <begin position="23"/>
        <end position="217"/>
    </location>
</feature>
<organism evidence="2 3">
    <name type="scientific">Simiduia curdlanivorans</name>
    <dbReference type="NCBI Taxonomy" id="1492769"/>
    <lineage>
        <taxon>Bacteria</taxon>
        <taxon>Pseudomonadati</taxon>
        <taxon>Pseudomonadota</taxon>
        <taxon>Gammaproteobacteria</taxon>
        <taxon>Cellvibrionales</taxon>
        <taxon>Cellvibrionaceae</taxon>
        <taxon>Simiduia</taxon>
    </lineage>
</organism>
<keyword evidence="3" id="KW-1185">Reference proteome</keyword>
<proteinExistence type="predicted"/>
<sequence length="217" mass="24041">MMNLVRLSTVCIALMAAPLVTAAGVEASANAGMEKVEVKRLDEVLAKPNIDWAKYTSVSITPLDMSTTTIKAPSGTHKRDIPELTEKIQAPFKDLYLKAFTREFSEDGLLAEAGSKKSGTLRIDSKILELAPTYIPDSTMNASGRNRAYTQTAGKIQMQFDIYDAATGEHLATVTDKREATKMWRENNSVQNRSQINQIMGTWARIFRTHLDDLGEK</sequence>
<evidence type="ECO:0000313" key="2">
    <source>
        <dbReference type="EMBL" id="MFC4362528.1"/>
    </source>
</evidence>
<dbReference type="Pfam" id="PF11769">
    <property type="entry name" value="DUF3313"/>
    <property type="match status" value="1"/>
</dbReference>
<name>A0ABV8V460_9GAMM</name>
<dbReference type="RefSeq" id="WP_290260430.1">
    <property type="nucleotide sequence ID" value="NZ_JAUFQG010000004.1"/>
</dbReference>
<feature type="signal peptide" evidence="1">
    <location>
        <begin position="1"/>
        <end position="22"/>
    </location>
</feature>
<keyword evidence="1" id="KW-0732">Signal</keyword>
<dbReference type="InterPro" id="IPR021747">
    <property type="entry name" value="DUF3313"/>
</dbReference>